<dbReference type="EMBL" id="PJQY01000167">
    <property type="protein sequence ID" value="PQQ17003.1"/>
    <property type="molecule type" value="Genomic_DNA"/>
</dbReference>
<sequence length="196" mass="23602">MAILLWINYRRIIRNIIRIFVELGRYFERCNLDLEHLIIVDNEVQRSFRNYIHRSLGGRLCKLQCKFVLERILGKDDRRKELKHFYEMAQIQGVTLTDLWHHPLLMTCNERYFFPYQALIELMCVGNWETDYSNYTENHIPSYGKRNIETTIQNSKYAIAFESVYHETYQWEDGYQNNAVGELTYSKNIVDRIDNA</sequence>
<evidence type="ECO:0000313" key="2">
    <source>
        <dbReference type="Proteomes" id="UP000250321"/>
    </source>
</evidence>
<organism evidence="1 2">
    <name type="scientific">Prunus yedoensis var. nudiflora</name>
    <dbReference type="NCBI Taxonomy" id="2094558"/>
    <lineage>
        <taxon>Eukaryota</taxon>
        <taxon>Viridiplantae</taxon>
        <taxon>Streptophyta</taxon>
        <taxon>Embryophyta</taxon>
        <taxon>Tracheophyta</taxon>
        <taxon>Spermatophyta</taxon>
        <taxon>Magnoliopsida</taxon>
        <taxon>eudicotyledons</taxon>
        <taxon>Gunneridae</taxon>
        <taxon>Pentapetalae</taxon>
        <taxon>rosids</taxon>
        <taxon>fabids</taxon>
        <taxon>Rosales</taxon>
        <taxon>Rosaceae</taxon>
        <taxon>Amygdaloideae</taxon>
        <taxon>Amygdaleae</taxon>
        <taxon>Prunus</taxon>
    </lineage>
</organism>
<evidence type="ECO:0000313" key="1">
    <source>
        <dbReference type="EMBL" id="PQQ17003.1"/>
    </source>
</evidence>
<dbReference type="Proteomes" id="UP000250321">
    <property type="component" value="Unassembled WGS sequence"/>
</dbReference>
<protein>
    <submittedName>
        <fullName evidence="1">Uncharacterized protein</fullName>
    </submittedName>
</protein>
<reference evidence="1 2" key="1">
    <citation type="submission" date="2018-02" db="EMBL/GenBank/DDBJ databases">
        <title>Draft genome of wild Prunus yedoensis var. nudiflora.</title>
        <authorList>
            <person name="Baek S."/>
            <person name="Kim J.-H."/>
            <person name="Choi K."/>
            <person name="Kim G.-B."/>
            <person name="Cho A."/>
            <person name="Jang H."/>
            <person name="Shin C.-H."/>
            <person name="Yu H.-J."/>
            <person name="Mun J.-H."/>
        </authorList>
    </citation>
    <scope>NUCLEOTIDE SEQUENCE [LARGE SCALE GENOMIC DNA]</scope>
    <source>
        <strain evidence="2">cv. Jeju island</strain>
        <tissue evidence="1">Leaf</tissue>
    </source>
</reference>
<comment type="caution">
    <text evidence="1">The sequence shown here is derived from an EMBL/GenBank/DDBJ whole genome shotgun (WGS) entry which is preliminary data.</text>
</comment>
<keyword evidence="2" id="KW-1185">Reference proteome</keyword>
<name>A0A314ZEW8_PRUYE</name>
<dbReference type="AlphaFoldDB" id="A0A314ZEW8"/>
<proteinExistence type="predicted"/>
<accession>A0A314ZEW8</accession>
<dbReference type="OrthoDB" id="1171972at2759"/>
<gene>
    <name evidence="1" type="ORF">Pyn_22984</name>
</gene>